<comment type="catalytic activity">
    <reaction evidence="10 13">
        <text>[(1-&gt;4)-alpha-D-galacturonosyl methyl ester](n) + n H2O = [(1-&gt;4)-alpha-D-galacturonosyl](n) + n methanol + n H(+)</text>
        <dbReference type="Rhea" id="RHEA:22380"/>
        <dbReference type="Rhea" id="RHEA-COMP:14570"/>
        <dbReference type="Rhea" id="RHEA-COMP:14573"/>
        <dbReference type="ChEBI" id="CHEBI:15377"/>
        <dbReference type="ChEBI" id="CHEBI:15378"/>
        <dbReference type="ChEBI" id="CHEBI:17790"/>
        <dbReference type="ChEBI" id="CHEBI:140522"/>
        <dbReference type="ChEBI" id="CHEBI:140523"/>
        <dbReference type="EC" id="3.1.1.11"/>
    </reaction>
</comment>
<evidence type="ECO:0000256" key="7">
    <source>
        <dbReference type="ARBA" id="ARBA00023157"/>
    </source>
</evidence>
<dbReference type="InterPro" id="IPR000070">
    <property type="entry name" value="Pectinesterase_cat"/>
</dbReference>
<dbReference type="InterPro" id="IPR012334">
    <property type="entry name" value="Pectin_lyas_fold"/>
</dbReference>
<keyword evidence="5 13" id="KW-0378">Hydrolase</keyword>
<dbReference type="Gene3D" id="1.20.140.40">
    <property type="entry name" value="Invertase/pectin methylesterase inhibitor family protein"/>
    <property type="match status" value="1"/>
</dbReference>
<keyword evidence="6 13" id="KW-0063">Aspartyl esterase</keyword>
<keyword evidence="16" id="KW-1185">Reference proteome</keyword>
<dbReference type="Pfam" id="PF04043">
    <property type="entry name" value="PMEI"/>
    <property type="match status" value="1"/>
</dbReference>
<dbReference type="EC" id="3.1.1.11" evidence="4 13"/>
<evidence type="ECO:0000256" key="9">
    <source>
        <dbReference type="ARBA" id="ARBA00023316"/>
    </source>
</evidence>
<dbReference type="GO" id="GO:0045490">
    <property type="term" value="P:pectin catabolic process"/>
    <property type="evidence" value="ECO:0007669"/>
    <property type="project" value="UniProtKB-UniRule"/>
</dbReference>
<dbReference type="InterPro" id="IPR033131">
    <property type="entry name" value="Pectinesterase_Asp_AS"/>
</dbReference>
<dbReference type="CDD" id="cd15798">
    <property type="entry name" value="PMEI-like_3"/>
    <property type="match status" value="1"/>
</dbReference>
<comment type="pathway">
    <text evidence="1 13">Glycan metabolism; pectin degradation; 2-dehydro-3-deoxy-D-gluconate from pectin: step 1/5.</text>
</comment>
<keyword evidence="7" id="KW-1015">Disulfide bond</keyword>
<evidence type="ECO:0000256" key="10">
    <source>
        <dbReference type="ARBA" id="ARBA00047928"/>
    </source>
</evidence>
<sequence length="636" mass="71072">MNASLQLWHNIGATCLLAIMYNWRWRSIEASGCGYMLKFILNGLKTLSYPNNERSESHLDYICSKYSRRQDKWTTEAESSPLSGIAVVLLIMAVSGAVGVVKIYNKANETEEHKVTTSNKAVESLCQHTDYRKSCRKSLANANDTDEPQELMKIAFNSAINEIEHAINKSSTLQAVAKDPRATQALQMCKSLLTTSIDDLKRSLKKLDNFDISKTEEYLADLKVWLSGSLTYQETCLEGFTNTTGDVGEKMKKILKLGGKLTSNSLAMVNSVDEYLGEVQLTSMGSRRLLDKGLNDDHHAYAWWKKGYKRLLLDVDWKTLKPNVIVAQDGSGTFKTIMEAIKKVPNNNTQPFIILIKQGVYKEYVDIPRLVNNVVFIGEGHKNTRIIGNKSYDDGEATFYTATVAVNGDGFMAKGIGFENTAGPVKHQAVALRISGDMAIIHNCAMYGYQDTLYAHAYRQFYRQCTIKGTVDFVFGNAAAVFQDCKMIVRKPPLNNDCVVTAQGRKDRSSQGGLILQNCTITGDQDYLATNPRPRTYLGRPWKLYSRTIIMQSFIDGIIAPQGWAPWAGTFGLDTCYYGEFNNRGPGSNTSHRVRWKGIKKITPEEAARYTPGKYIQGDLWIKATGVPYTSGMMNV</sequence>
<dbReference type="PANTHER" id="PTHR31707">
    <property type="entry name" value="PECTINESTERASE"/>
    <property type="match status" value="1"/>
</dbReference>
<evidence type="ECO:0000256" key="5">
    <source>
        <dbReference type="ARBA" id="ARBA00022801"/>
    </source>
</evidence>
<keyword evidence="8" id="KW-0325">Glycoprotein</keyword>
<evidence type="ECO:0000256" key="4">
    <source>
        <dbReference type="ARBA" id="ARBA00013229"/>
    </source>
</evidence>
<feature type="active site" evidence="12">
    <location>
        <position position="472"/>
    </location>
</feature>
<dbReference type="SUPFAM" id="SSF51126">
    <property type="entry name" value="Pectin lyase-like"/>
    <property type="match status" value="1"/>
</dbReference>
<organism evidence="15 16">
    <name type="scientific">Lactuca saligna</name>
    <name type="common">Willowleaf lettuce</name>
    <dbReference type="NCBI Taxonomy" id="75948"/>
    <lineage>
        <taxon>Eukaryota</taxon>
        <taxon>Viridiplantae</taxon>
        <taxon>Streptophyta</taxon>
        <taxon>Embryophyta</taxon>
        <taxon>Tracheophyta</taxon>
        <taxon>Spermatophyta</taxon>
        <taxon>Magnoliopsida</taxon>
        <taxon>eudicotyledons</taxon>
        <taxon>Gunneridae</taxon>
        <taxon>Pentapetalae</taxon>
        <taxon>asterids</taxon>
        <taxon>campanulids</taxon>
        <taxon>Asterales</taxon>
        <taxon>Asteraceae</taxon>
        <taxon>Cichorioideae</taxon>
        <taxon>Cichorieae</taxon>
        <taxon>Lactucinae</taxon>
        <taxon>Lactuca</taxon>
    </lineage>
</organism>
<evidence type="ECO:0000256" key="11">
    <source>
        <dbReference type="ARBA" id="ARBA00057335"/>
    </source>
</evidence>
<keyword evidence="9" id="KW-0961">Cell wall biogenesis/degradation</keyword>
<accession>A0AA35YJ59</accession>
<evidence type="ECO:0000256" key="3">
    <source>
        <dbReference type="ARBA" id="ARBA00007786"/>
    </source>
</evidence>
<reference evidence="15" key="1">
    <citation type="submission" date="2023-04" db="EMBL/GenBank/DDBJ databases">
        <authorList>
            <person name="Vijverberg K."/>
            <person name="Xiong W."/>
            <person name="Schranz E."/>
        </authorList>
    </citation>
    <scope>NUCLEOTIDE SEQUENCE</scope>
</reference>
<gene>
    <name evidence="15" type="ORF">LSALG_LOCUS14965</name>
</gene>
<dbReference type="SUPFAM" id="SSF101148">
    <property type="entry name" value="Plant invertase/pectin methylesterase inhibitor"/>
    <property type="match status" value="1"/>
</dbReference>
<dbReference type="NCBIfam" id="TIGR01614">
    <property type="entry name" value="PME_inhib"/>
    <property type="match status" value="1"/>
</dbReference>
<dbReference type="InterPro" id="IPR006501">
    <property type="entry name" value="Pectinesterase_inhib_dom"/>
</dbReference>
<dbReference type="EMBL" id="OX465079">
    <property type="protein sequence ID" value="CAI9274920.1"/>
    <property type="molecule type" value="Genomic_DNA"/>
</dbReference>
<evidence type="ECO:0000313" key="15">
    <source>
        <dbReference type="EMBL" id="CAI9274920.1"/>
    </source>
</evidence>
<dbReference type="Proteomes" id="UP001177003">
    <property type="component" value="Chromosome 3"/>
</dbReference>
<dbReference type="GO" id="GO:0042545">
    <property type="term" value="P:cell wall modification"/>
    <property type="evidence" value="ECO:0007669"/>
    <property type="project" value="UniProtKB-UniRule"/>
</dbReference>
<evidence type="ECO:0000256" key="6">
    <source>
        <dbReference type="ARBA" id="ARBA00023085"/>
    </source>
</evidence>
<evidence type="ECO:0000256" key="1">
    <source>
        <dbReference type="ARBA" id="ARBA00005184"/>
    </source>
</evidence>
<proteinExistence type="inferred from homology"/>
<evidence type="ECO:0000256" key="8">
    <source>
        <dbReference type="ARBA" id="ARBA00023180"/>
    </source>
</evidence>
<dbReference type="InterPro" id="IPR011050">
    <property type="entry name" value="Pectin_lyase_fold/virulence"/>
</dbReference>
<dbReference type="GO" id="GO:0030599">
    <property type="term" value="F:pectinesterase activity"/>
    <property type="evidence" value="ECO:0007669"/>
    <property type="project" value="UniProtKB-UniRule"/>
</dbReference>
<dbReference type="AlphaFoldDB" id="A0AA35YJ59"/>
<evidence type="ECO:0000259" key="14">
    <source>
        <dbReference type="SMART" id="SM00856"/>
    </source>
</evidence>
<name>A0AA35YJ59_LACSI</name>
<evidence type="ECO:0000256" key="12">
    <source>
        <dbReference type="PROSITE-ProRule" id="PRU10040"/>
    </source>
</evidence>
<dbReference type="GO" id="GO:0004857">
    <property type="term" value="F:enzyme inhibitor activity"/>
    <property type="evidence" value="ECO:0007669"/>
    <property type="project" value="InterPro"/>
</dbReference>
<dbReference type="PROSITE" id="PS00503">
    <property type="entry name" value="PECTINESTERASE_2"/>
    <property type="match status" value="1"/>
</dbReference>
<evidence type="ECO:0000256" key="2">
    <source>
        <dbReference type="ARBA" id="ARBA00006027"/>
    </source>
</evidence>
<comment type="function">
    <text evidence="11">Acts in the modification of cell walls via demethylesterification of cell wall pectin.</text>
</comment>
<feature type="domain" description="Pectinesterase inhibitor" evidence="14">
    <location>
        <begin position="117"/>
        <end position="268"/>
    </location>
</feature>
<comment type="similarity">
    <text evidence="2">In the N-terminal section; belongs to the PMEI family.</text>
</comment>
<evidence type="ECO:0000313" key="16">
    <source>
        <dbReference type="Proteomes" id="UP001177003"/>
    </source>
</evidence>
<dbReference type="InterPro" id="IPR035513">
    <property type="entry name" value="Invertase/methylesterase_inhib"/>
</dbReference>
<dbReference type="Pfam" id="PF01095">
    <property type="entry name" value="Pectinesterase"/>
    <property type="match status" value="1"/>
</dbReference>
<dbReference type="FunFam" id="2.160.20.10:FF:000001">
    <property type="entry name" value="Pectinesterase"/>
    <property type="match status" value="1"/>
</dbReference>
<dbReference type="Gene3D" id="2.160.20.10">
    <property type="entry name" value="Single-stranded right-handed beta-helix, Pectin lyase-like"/>
    <property type="match status" value="1"/>
</dbReference>
<protein>
    <recommendedName>
        <fullName evidence="4 13">Pectinesterase</fullName>
        <ecNumber evidence="4 13">3.1.1.11</ecNumber>
    </recommendedName>
</protein>
<dbReference type="FunFam" id="1.20.140.40:FF:000001">
    <property type="entry name" value="Pectinesterase"/>
    <property type="match status" value="1"/>
</dbReference>
<dbReference type="SMART" id="SM00856">
    <property type="entry name" value="PMEI"/>
    <property type="match status" value="1"/>
</dbReference>
<comment type="similarity">
    <text evidence="3">In the C-terminal section; belongs to the pectinesterase family.</text>
</comment>
<evidence type="ECO:0000256" key="13">
    <source>
        <dbReference type="RuleBase" id="RU000589"/>
    </source>
</evidence>